<proteinExistence type="predicted"/>
<accession>A0ACC1RBT3</accession>
<dbReference type="Proteomes" id="UP001148629">
    <property type="component" value="Unassembled WGS sequence"/>
</dbReference>
<gene>
    <name evidence="1" type="ORF">NM208_g15863</name>
</gene>
<organism evidence="1 2">
    <name type="scientific">Fusarium decemcellulare</name>
    <dbReference type="NCBI Taxonomy" id="57161"/>
    <lineage>
        <taxon>Eukaryota</taxon>
        <taxon>Fungi</taxon>
        <taxon>Dikarya</taxon>
        <taxon>Ascomycota</taxon>
        <taxon>Pezizomycotina</taxon>
        <taxon>Sordariomycetes</taxon>
        <taxon>Hypocreomycetidae</taxon>
        <taxon>Hypocreales</taxon>
        <taxon>Nectriaceae</taxon>
        <taxon>Fusarium</taxon>
        <taxon>Fusarium decemcellulare species complex</taxon>
    </lineage>
</organism>
<sequence>MSSNANVNKPTNTEQKEADVNRKLQLYGIASAFQSGKVPSNDQIDVALSSFLASRALSSPHEKLSEEGKVLVQDAADVIKQAKYLLLSKNEGNLIQDFIWQTTQFDAKSVNTPNAPVSKDAAKKDGDEALQGLRTLGTLLITNGQFRKLRK</sequence>
<comment type="caution">
    <text evidence="1">The sequence shown here is derived from an EMBL/GenBank/DDBJ whole genome shotgun (WGS) entry which is preliminary data.</text>
</comment>
<evidence type="ECO:0000313" key="1">
    <source>
        <dbReference type="EMBL" id="KAJ3508143.1"/>
    </source>
</evidence>
<evidence type="ECO:0000313" key="2">
    <source>
        <dbReference type="Proteomes" id="UP001148629"/>
    </source>
</evidence>
<protein>
    <submittedName>
        <fullName evidence="1">Uncharacterized protein</fullName>
    </submittedName>
</protein>
<keyword evidence="2" id="KW-1185">Reference proteome</keyword>
<name>A0ACC1RBT3_9HYPO</name>
<reference evidence="1" key="1">
    <citation type="submission" date="2022-08" db="EMBL/GenBank/DDBJ databases">
        <title>Genome Sequence of Fusarium decemcellulare.</title>
        <authorList>
            <person name="Buettner E."/>
        </authorList>
    </citation>
    <scope>NUCLEOTIDE SEQUENCE</scope>
    <source>
        <strain evidence="1">Babe19</strain>
    </source>
</reference>
<dbReference type="EMBL" id="JANRMS010004518">
    <property type="protein sequence ID" value="KAJ3508143.1"/>
    <property type="molecule type" value="Genomic_DNA"/>
</dbReference>